<dbReference type="EMBL" id="FNCG01000016">
    <property type="protein sequence ID" value="SDI09974.1"/>
    <property type="molecule type" value="Genomic_DNA"/>
</dbReference>
<dbReference type="NCBIfam" id="TIGR02937">
    <property type="entry name" value="sigma70-ECF"/>
    <property type="match status" value="1"/>
</dbReference>
<keyword evidence="3" id="KW-0731">Sigma factor</keyword>
<dbReference type="SUPFAM" id="SSF88946">
    <property type="entry name" value="Sigma2 domain of RNA polymerase sigma factors"/>
    <property type="match status" value="1"/>
</dbReference>
<dbReference type="STRING" id="551996.SAMN05192573_11626"/>
<feature type="domain" description="RNA polymerase sigma factor 70 region 4 type 2" evidence="6">
    <location>
        <begin position="142"/>
        <end position="190"/>
    </location>
</feature>
<evidence type="ECO:0000256" key="1">
    <source>
        <dbReference type="ARBA" id="ARBA00010641"/>
    </source>
</evidence>
<gene>
    <name evidence="7" type="ORF">SAMN05192573_11626</name>
</gene>
<dbReference type="InterPro" id="IPR039425">
    <property type="entry name" value="RNA_pol_sigma-70-like"/>
</dbReference>
<dbReference type="GO" id="GO:0003677">
    <property type="term" value="F:DNA binding"/>
    <property type="evidence" value="ECO:0007669"/>
    <property type="project" value="InterPro"/>
</dbReference>
<feature type="domain" description="RNA polymerase sigma-70 region 2" evidence="5">
    <location>
        <begin position="41"/>
        <end position="107"/>
    </location>
</feature>
<accession>A0A1G8HTM6</accession>
<dbReference type="InterPro" id="IPR013325">
    <property type="entry name" value="RNA_pol_sigma_r2"/>
</dbReference>
<dbReference type="RefSeq" id="WP_091173219.1">
    <property type="nucleotide sequence ID" value="NZ_FNCG01000016.1"/>
</dbReference>
<dbReference type="InterPro" id="IPR007627">
    <property type="entry name" value="RNA_pol_sigma70_r2"/>
</dbReference>
<evidence type="ECO:0000259" key="5">
    <source>
        <dbReference type="Pfam" id="PF04542"/>
    </source>
</evidence>
<dbReference type="InterPro" id="IPR014284">
    <property type="entry name" value="RNA_pol_sigma-70_dom"/>
</dbReference>
<dbReference type="Gene3D" id="1.10.10.10">
    <property type="entry name" value="Winged helix-like DNA-binding domain superfamily/Winged helix DNA-binding domain"/>
    <property type="match status" value="1"/>
</dbReference>
<dbReference type="InterPro" id="IPR036388">
    <property type="entry name" value="WH-like_DNA-bd_sf"/>
</dbReference>
<dbReference type="Proteomes" id="UP000199705">
    <property type="component" value="Unassembled WGS sequence"/>
</dbReference>
<reference evidence="8" key="1">
    <citation type="submission" date="2016-10" db="EMBL/GenBank/DDBJ databases">
        <authorList>
            <person name="Varghese N."/>
            <person name="Submissions S."/>
        </authorList>
    </citation>
    <scope>NUCLEOTIDE SEQUENCE [LARGE SCALE GENOMIC DNA]</scope>
    <source>
        <strain evidence="8">Gh-67</strain>
    </source>
</reference>
<dbReference type="Gene3D" id="1.10.1740.10">
    <property type="match status" value="1"/>
</dbReference>
<dbReference type="InterPro" id="IPR014327">
    <property type="entry name" value="RNA_pol_sigma70_bacteroid"/>
</dbReference>
<dbReference type="CDD" id="cd06171">
    <property type="entry name" value="Sigma70_r4"/>
    <property type="match status" value="1"/>
</dbReference>
<dbReference type="SUPFAM" id="SSF88659">
    <property type="entry name" value="Sigma3 and sigma4 domains of RNA polymerase sigma factors"/>
    <property type="match status" value="1"/>
</dbReference>
<evidence type="ECO:0000313" key="7">
    <source>
        <dbReference type="EMBL" id="SDI09974.1"/>
    </source>
</evidence>
<evidence type="ECO:0000313" key="8">
    <source>
        <dbReference type="Proteomes" id="UP000199705"/>
    </source>
</evidence>
<keyword evidence="4" id="KW-0804">Transcription</keyword>
<dbReference type="InterPro" id="IPR013249">
    <property type="entry name" value="RNA_pol_sigma70_r4_t2"/>
</dbReference>
<keyword evidence="2" id="KW-0805">Transcription regulation</keyword>
<protein>
    <submittedName>
        <fullName evidence="7">RNA polymerase sigma-70 factor, ECF subfamily</fullName>
    </submittedName>
</protein>
<dbReference type="InterPro" id="IPR013324">
    <property type="entry name" value="RNA_pol_sigma_r3/r4-like"/>
</dbReference>
<sequence length="212" mass="24800">MNLTAKQAIFSANIYTLKVEYSDSTAIGLIKQGSQKAFERLFKDHFKSLHAYAYTFLKDDEMAEEIVQNVFCRIWEKRDQLKTDGSIKAYLYRSVHNESLNYLKHQKVRANFGVYYADEMEQVGNDDSASKKLLTAELQKHIEKALSELPEQCRIIFQLSRFEQLKYQQIADHMGLSIKTIENQMGKALRVMRQKLAEFLPIILLLFINWFV</sequence>
<dbReference type="AlphaFoldDB" id="A0A1G8HTM6"/>
<comment type="similarity">
    <text evidence="1">Belongs to the sigma-70 factor family. ECF subfamily.</text>
</comment>
<evidence type="ECO:0000256" key="3">
    <source>
        <dbReference type="ARBA" id="ARBA00023082"/>
    </source>
</evidence>
<name>A0A1G8HTM6_9SPHI</name>
<keyword evidence="8" id="KW-1185">Reference proteome</keyword>
<proteinExistence type="inferred from homology"/>
<dbReference type="GO" id="GO:0016987">
    <property type="term" value="F:sigma factor activity"/>
    <property type="evidence" value="ECO:0007669"/>
    <property type="project" value="UniProtKB-KW"/>
</dbReference>
<dbReference type="GO" id="GO:0006352">
    <property type="term" value="P:DNA-templated transcription initiation"/>
    <property type="evidence" value="ECO:0007669"/>
    <property type="project" value="InterPro"/>
</dbReference>
<dbReference type="NCBIfam" id="TIGR02985">
    <property type="entry name" value="Sig70_bacteroi1"/>
    <property type="match status" value="1"/>
</dbReference>
<dbReference type="PANTHER" id="PTHR43133">
    <property type="entry name" value="RNA POLYMERASE ECF-TYPE SIGMA FACTO"/>
    <property type="match status" value="1"/>
</dbReference>
<dbReference type="PANTHER" id="PTHR43133:SF46">
    <property type="entry name" value="RNA POLYMERASE SIGMA-70 FACTOR ECF SUBFAMILY"/>
    <property type="match status" value="1"/>
</dbReference>
<dbReference type="Pfam" id="PF08281">
    <property type="entry name" value="Sigma70_r4_2"/>
    <property type="match status" value="1"/>
</dbReference>
<evidence type="ECO:0000259" key="6">
    <source>
        <dbReference type="Pfam" id="PF08281"/>
    </source>
</evidence>
<organism evidence="7 8">
    <name type="scientific">Mucilaginibacter gossypii</name>
    <dbReference type="NCBI Taxonomy" id="551996"/>
    <lineage>
        <taxon>Bacteria</taxon>
        <taxon>Pseudomonadati</taxon>
        <taxon>Bacteroidota</taxon>
        <taxon>Sphingobacteriia</taxon>
        <taxon>Sphingobacteriales</taxon>
        <taxon>Sphingobacteriaceae</taxon>
        <taxon>Mucilaginibacter</taxon>
    </lineage>
</organism>
<evidence type="ECO:0000256" key="2">
    <source>
        <dbReference type="ARBA" id="ARBA00023015"/>
    </source>
</evidence>
<dbReference type="Pfam" id="PF04542">
    <property type="entry name" value="Sigma70_r2"/>
    <property type="match status" value="1"/>
</dbReference>
<evidence type="ECO:0000256" key="4">
    <source>
        <dbReference type="ARBA" id="ARBA00023163"/>
    </source>
</evidence>